<dbReference type="InterPro" id="IPR004963">
    <property type="entry name" value="PAE/NOTUM"/>
</dbReference>
<dbReference type="GO" id="GO:0071555">
    <property type="term" value="P:cell wall organization"/>
    <property type="evidence" value="ECO:0007669"/>
    <property type="project" value="UniProtKB-KW"/>
</dbReference>
<dbReference type="Pfam" id="PF03283">
    <property type="entry name" value="PAE"/>
    <property type="match status" value="1"/>
</dbReference>
<feature type="non-terminal residue" evidence="7">
    <location>
        <position position="1"/>
    </location>
</feature>
<comment type="similarity">
    <text evidence="3 6">Belongs to the pectinacetylesterase family.</text>
</comment>
<evidence type="ECO:0000256" key="3">
    <source>
        <dbReference type="ARBA" id="ARBA00005784"/>
    </source>
</evidence>
<keyword evidence="6" id="KW-0378">Hydrolase</keyword>
<comment type="caution">
    <text evidence="7">The sequence shown here is derived from an EMBL/GenBank/DDBJ whole genome shotgun (WGS) entry which is preliminary data.</text>
</comment>
<dbReference type="GO" id="GO:0009505">
    <property type="term" value="C:plant-type cell wall"/>
    <property type="evidence" value="ECO:0007669"/>
    <property type="project" value="TreeGrafter"/>
</dbReference>
<accession>A0A392N6I4</accession>
<evidence type="ECO:0000256" key="6">
    <source>
        <dbReference type="RuleBase" id="RU363114"/>
    </source>
</evidence>
<proteinExistence type="inferred from homology"/>
<comment type="function">
    <text evidence="1 6">Hydrolyzes acetyl esters in homogalacturonan regions of pectin. In type I primary cell wall, galacturonic acid residues of pectin can be acetylated at the O-2 and O-3 positions. Decreasing the degree of acetylation of pectin gels in vitro alters their physical properties.</text>
</comment>
<dbReference type="AlphaFoldDB" id="A0A392N6I4"/>
<sequence>WILINVYQALLSGCSAGGLASIIHCDEFQSLLPKPSKVKCLSDAGFFLDAIDVSGGRSLRDLFGGVVQLQTLLTSRPNSGLPGPPSSENQRVNAKKKNMELEVHKNLPKNCLSQLDPTSCFFPQNLVEHVETPLFLLNAAYDVWQVRSSLAPATADPLGSWNDCKSNHAECNSSQIQFLQGVFQSLLV</sequence>
<evidence type="ECO:0000256" key="5">
    <source>
        <dbReference type="ARBA" id="ARBA00023316"/>
    </source>
</evidence>
<dbReference type="GO" id="GO:0052793">
    <property type="term" value="F:pectin acetylesterase activity"/>
    <property type="evidence" value="ECO:0007669"/>
    <property type="project" value="TreeGrafter"/>
</dbReference>
<dbReference type="PANTHER" id="PTHR21562:SF56">
    <property type="entry name" value="PECTIN ACETYLESTERASE"/>
    <property type="match status" value="1"/>
</dbReference>
<name>A0A392N6I4_9FABA</name>
<dbReference type="Proteomes" id="UP000265520">
    <property type="component" value="Unassembled WGS sequence"/>
</dbReference>
<organism evidence="7 8">
    <name type="scientific">Trifolium medium</name>
    <dbReference type="NCBI Taxonomy" id="97028"/>
    <lineage>
        <taxon>Eukaryota</taxon>
        <taxon>Viridiplantae</taxon>
        <taxon>Streptophyta</taxon>
        <taxon>Embryophyta</taxon>
        <taxon>Tracheophyta</taxon>
        <taxon>Spermatophyta</taxon>
        <taxon>Magnoliopsida</taxon>
        <taxon>eudicotyledons</taxon>
        <taxon>Gunneridae</taxon>
        <taxon>Pentapetalae</taxon>
        <taxon>rosids</taxon>
        <taxon>fabids</taxon>
        <taxon>Fabales</taxon>
        <taxon>Fabaceae</taxon>
        <taxon>Papilionoideae</taxon>
        <taxon>50 kb inversion clade</taxon>
        <taxon>NPAAA clade</taxon>
        <taxon>Hologalegina</taxon>
        <taxon>IRL clade</taxon>
        <taxon>Trifolieae</taxon>
        <taxon>Trifolium</taxon>
    </lineage>
</organism>
<dbReference type="EMBL" id="LXQA010029199">
    <property type="protein sequence ID" value="MCH95202.1"/>
    <property type="molecule type" value="Genomic_DNA"/>
</dbReference>
<keyword evidence="5 6" id="KW-0961">Cell wall biogenesis/degradation</keyword>
<evidence type="ECO:0000313" key="8">
    <source>
        <dbReference type="Proteomes" id="UP000265520"/>
    </source>
</evidence>
<evidence type="ECO:0000256" key="1">
    <source>
        <dbReference type="ARBA" id="ARBA00003534"/>
    </source>
</evidence>
<evidence type="ECO:0000256" key="4">
    <source>
        <dbReference type="ARBA" id="ARBA00022512"/>
    </source>
</evidence>
<evidence type="ECO:0000256" key="2">
    <source>
        <dbReference type="ARBA" id="ARBA00004191"/>
    </source>
</evidence>
<dbReference type="EC" id="3.1.1.-" evidence="6"/>
<reference evidence="7 8" key="1">
    <citation type="journal article" date="2018" name="Front. Plant Sci.">
        <title>Red Clover (Trifolium pratense) and Zigzag Clover (T. medium) - A Picture of Genomic Similarities and Differences.</title>
        <authorList>
            <person name="Dluhosova J."/>
            <person name="Istvanek J."/>
            <person name="Nedelnik J."/>
            <person name="Repkova J."/>
        </authorList>
    </citation>
    <scope>NUCLEOTIDE SEQUENCE [LARGE SCALE GENOMIC DNA]</scope>
    <source>
        <strain evidence="8">cv. 10/8</strain>
        <tissue evidence="7">Leaf</tissue>
    </source>
</reference>
<evidence type="ECO:0000313" key="7">
    <source>
        <dbReference type="EMBL" id="MCH95202.1"/>
    </source>
</evidence>
<comment type="subcellular location">
    <subcellularLocation>
        <location evidence="2 6">Secreted</location>
        <location evidence="2 6">Cell wall</location>
    </subcellularLocation>
</comment>
<keyword evidence="4 6" id="KW-0134">Cell wall</keyword>
<protein>
    <recommendedName>
        <fullName evidence="6">Pectin acetylesterase</fullName>
        <ecNumber evidence="6">3.1.1.-</ecNumber>
    </recommendedName>
</protein>
<keyword evidence="8" id="KW-1185">Reference proteome</keyword>
<gene>
    <name evidence="7" type="ORF">A2U01_0016177</name>
</gene>
<dbReference type="PANTHER" id="PTHR21562">
    <property type="entry name" value="NOTUM-RELATED"/>
    <property type="match status" value="1"/>
</dbReference>
<keyword evidence="6" id="KW-0964">Secreted</keyword>